<dbReference type="PANTHER" id="PTHR34580:SF3">
    <property type="entry name" value="PROTEIN PAFB"/>
    <property type="match status" value="1"/>
</dbReference>
<dbReference type="Pfam" id="PF08279">
    <property type="entry name" value="HTH_11"/>
    <property type="match status" value="1"/>
</dbReference>
<dbReference type="InterPro" id="IPR036390">
    <property type="entry name" value="WH_DNA-bd_sf"/>
</dbReference>
<dbReference type="OrthoDB" id="9787242at2"/>
<dbReference type="EMBL" id="CP011125">
    <property type="protein sequence ID" value="AKF11284.1"/>
    <property type="molecule type" value="Genomic_DNA"/>
</dbReference>
<gene>
    <name evidence="4" type="ORF">DB32_008433</name>
</gene>
<organism evidence="4 5">
    <name type="scientific">Sandaracinus amylolyticus</name>
    <dbReference type="NCBI Taxonomy" id="927083"/>
    <lineage>
        <taxon>Bacteria</taxon>
        <taxon>Pseudomonadati</taxon>
        <taxon>Myxococcota</taxon>
        <taxon>Polyangia</taxon>
        <taxon>Polyangiales</taxon>
        <taxon>Sandaracinaceae</taxon>
        <taxon>Sandaracinus</taxon>
    </lineage>
</organism>
<dbReference type="RefSeq" id="WP_053238163.1">
    <property type="nucleotide sequence ID" value="NZ_CP011125.1"/>
</dbReference>
<feature type="domain" description="Helix-turn-helix type 11" evidence="2">
    <location>
        <begin position="7"/>
        <end position="60"/>
    </location>
</feature>
<dbReference type="Proteomes" id="UP000034883">
    <property type="component" value="Chromosome"/>
</dbReference>
<evidence type="ECO:0000313" key="4">
    <source>
        <dbReference type="EMBL" id="AKF11284.1"/>
    </source>
</evidence>
<dbReference type="KEGG" id="samy:DB32_008433"/>
<dbReference type="STRING" id="927083.DB32_008433"/>
<sequence length="227" mass="25096">MNRTDRLYALAEELRRQGRSSTWLAERFEVSTRTIKRDIAALVEAGVPVIADEGCGGGYRLARSASLPPLTFTAGEATAIAIALAAEPGAPFRAEGRAALTKVLGAMTREQCADAKALAARVWMRSGVTSARDRSAKVLDEALRLRRVVNLDYGDDDQDRAVEPLAFARTHGHWWLLAWCRTREAGRWFRLDRVRAARLTRESATTDRPLDRVFGDPPPDAAPVRLE</sequence>
<dbReference type="SUPFAM" id="SSF46785">
    <property type="entry name" value="Winged helix' DNA-binding domain"/>
    <property type="match status" value="1"/>
</dbReference>
<reference evidence="4 5" key="1">
    <citation type="submission" date="2015-03" db="EMBL/GenBank/DDBJ databases">
        <title>Genome assembly of Sandaracinus amylolyticus DSM 53668.</title>
        <authorList>
            <person name="Sharma G."/>
            <person name="Subramanian S."/>
        </authorList>
    </citation>
    <scope>NUCLEOTIDE SEQUENCE [LARGE SCALE GENOMIC DNA]</scope>
    <source>
        <strain evidence="4 5">DSM 53668</strain>
    </source>
</reference>
<feature type="domain" description="WYL" evidence="3">
    <location>
        <begin position="138"/>
        <end position="198"/>
    </location>
</feature>
<dbReference type="Gene3D" id="1.10.10.10">
    <property type="entry name" value="Winged helix-like DNA-binding domain superfamily/Winged helix DNA-binding domain"/>
    <property type="match status" value="1"/>
</dbReference>
<dbReference type="AlphaFoldDB" id="A0A0F6SHZ1"/>
<feature type="region of interest" description="Disordered" evidence="1">
    <location>
        <begin position="208"/>
        <end position="227"/>
    </location>
</feature>
<keyword evidence="5" id="KW-1185">Reference proteome</keyword>
<name>A0A0F6SHZ1_9BACT</name>
<evidence type="ECO:0000256" key="1">
    <source>
        <dbReference type="SAM" id="MobiDB-lite"/>
    </source>
</evidence>
<accession>A0A0F6SHZ1</accession>
<dbReference type="InterPro" id="IPR051534">
    <property type="entry name" value="CBASS_pafABC_assoc_protein"/>
</dbReference>
<dbReference type="InterPro" id="IPR026881">
    <property type="entry name" value="WYL_dom"/>
</dbReference>
<evidence type="ECO:0000259" key="2">
    <source>
        <dbReference type="Pfam" id="PF08279"/>
    </source>
</evidence>
<dbReference type="PANTHER" id="PTHR34580">
    <property type="match status" value="1"/>
</dbReference>
<dbReference type="Pfam" id="PF13280">
    <property type="entry name" value="WYL"/>
    <property type="match status" value="1"/>
</dbReference>
<evidence type="ECO:0000313" key="5">
    <source>
        <dbReference type="Proteomes" id="UP000034883"/>
    </source>
</evidence>
<proteinExistence type="predicted"/>
<dbReference type="InterPro" id="IPR013196">
    <property type="entry name" value="HTH_11"/>
</dbReference>
<dbReference type="PROSITE" id="PS52050">
    <property type="entry name" value="WYL"/>
    <property type="match status" value="1"/>
</dbReference>
<dbReference type="InterPro" id="IPR036388">
    <property type="entry name" value="WH-like_DNA-bd_sf"/>
</dbReference>
<evidence type="ECO:0000259" key="3">
    <source>
        <dbReference type="Pfam" id="PF13280"/>
    </source>
</evidence>
<protein>
    <submittedName>
        <fullName evidence="4">Transcriptional regulator, DeoR family protein</fullName>
    </submittedName>
</protein>